<keyword evidence="11" id="KW-1185">Reference proteome</keyword>
<reference evidence="10 11" key="1">
    <citation type="submission" date="2017-02" db="EMBL/GenBank/DDBJ databases">
        <authorList>
            <person name="Peterson S.W."/>
        </authorList>
    </citation>
    <scope>NUCLEOTIDE SEQUENCE [LARGE SCALE GENOMIC DNA]</scope>
    <source>
        <strain evidence="10 11">ATCC 51222</strain>
    </source>
</reference>
<evidence type="ECO:0000313" key="11">
    <source>
        <dbReference type="Proteomes" id="UP000190657"/>
    </source>
</evidence>
<comment type="similarity">
    <text evidence="2">Belongs to the ABC transporter superfamily.</text>
</comment>
<dbReference type="InterPro" id="IPR050095">
    <property type="entry name" value="ECF_ABC_transporter_ATP-bd"/>
</dbReference>
<keyword evidence="5" id="KW-0547">Nucleotide-binding</keyword>
<dbReference type="CDD" id="cd03225">
    <property type="entry name" value="ABC_cobalt_CbiO_domain1"/>
    <property type="match status" value="2"/>
</dbReference>
<proteinExistence type="inferred from homology"/>
<evidence type="ECO:0000313" key="10">
    <source>
        <dbReference type="EMBL" id="SJZ52167.1"/>
    </source>
</evidence>
<sequence length="495" mass="54493">MENIICEKLSFSYPTSSASVLKDVSFSVSGGELCLVLGCSGAGKSTLLKLMKKEIAPNGTLTGCIKINGSVGYVAQNVEENIVTDKVRSELSFGLTNMGMNRSSIELLVAETASYFNLSDKLDNDISTLSGGEKQLLNLASVMIMKPDVLVLDEPTCQLDPVSAQRFVAVVRKLNRDFGTTVVISEHLTEELFPCADSVLVIENGKAVLKDTPQKTVEYMKKNHSPLLGELPLFMRLFDGADTVFKCRELLKEKNLPPLSSENDDTSVDMKLKNISFAYTKNIDVLKGLDLKLYRGKINVLLGANSGGKSTVLKVMANVLKPHHGKVKTERTVSMLCQNPLDLFTKDRCGDEVEFGRITDFLQIDDIKEQHPYDISGGQAQRLALAKVLQKNADIILLDEPTKALDYELKVKLADVLYRLCDEDKTVVIATHDIDFAGEYGDYISFLSKGEIVTTMPRREFFTSLNFYTTCTAKITNGIALGYVGEQDLNDGGMI</sequence>
<evidence type="ECO:0000256" key="2">
    <source>
        <dbReference type="ARBA" id="ARBA00005417"/>
    </source>
</evidence>
<dbReference type="GO" id="GO:0016887">
    <property type="term" value="F:ATP hydrolysis activity"/>
    <property type="evidence" value="ECO:0007669"/>
    <property type="project" value="InterPro"/>
</dbReference>
<dbReference type="PROSITE" id="PS00211">
    <property type="entry name" value="ABC_TRANSPORTER_1"/>
    <property type="match status" value="2"/>
</dbReference>
<evidence type="ECO:0000256" key="8">
    <source>
        <dbReference type="ARBA" id="ARBA00023136"/>
    </source>
</evidence>
<comment type="subcellular location">
    <subcellularLocation>
        <location evidence="1">Cell membrane</location>
        <topology evidence="1">Peripheral membrane protein</topology>
    </subcellularLocation>
</comment>
<evidence type="ECO:0000256" key="3">
    <source>
        <dbReference type="ARBA" id="ARBA00022448"/>
    </source>
</evidence>
<dbReference type="EMBL" id="FUWW01000007">
    <property type="protein sequence ID" value="SJZ52167.1"/>
    <property type="molecule type" value="Genomic_DNA"/>
</dbReference>
<dbReference type="AlphaFoldDB" id="A0A1T4LCA8"/>
<keyword evidence="4" id="KW-1003">Cell membrane</keyword>
<dbReference type="SUPFAM" id="SSF52540">
    <property type="entry name" value="P-loop containing nucleoside triphosphate hydrolases"/>
    <property type="match status" value="2"/>
</dbReference>
<dbReference type="InterPro" id="IPR015856">
    <property type="entry name" value="ABC_transpr_CbiO/EcfA_su"/>
</dbReference>
<evidence type="ECO:0000256" key="4">
    <source>
        <dbReference type="ARBA" id="ARBA00022475"/>
    </source>
</evidence>
<evidence type="ECO:0000256" key="7">
    <source>
        <dbReference type="ARBA" id="ARBA00022967"/>
    </source>
</evidence>
<dbReference type="InterPro" id="IPR027417">
    <property type="entry name" value="P-loop_NTPase"/>
</dbReference>
<evidence type="ECO:0000256" key="5">
    <source>
        <dbReference type="ARBA" id="ARBA00022741"/>
    </source>
</evidence>
<protein>
    <submittedName>
        <fullName evidence="10">Energy-coupling factor transport system ATP-binding protein</fullName>
    </submittedName>
</protein>
<keyword evidence="7" id="KW-1278">Translocase</keyword>
<dbReference type="InterPro" id="IPR003439">
    <property type="entry name" value="ABC_transporter-like_ATP-bd"/>
</dbReference>
<dbReference type="STRING" id="290054.SAMN02745114_00838"/>
<dbReference type="PROSITE" id="PS50893">
    <property type="entry name" value="ABC_TRANSPORTER_2"/>
    <property type="match status" value="2"/>
</dbReference>
<accession>A0A1T4LCA8</accession>
<dbReference type="Pfam" id="PF00005">
    <property type="entry name" value="ABC_tran"/>
    <property type="match status" value="2"/>
</dbReference>
<name>A0A1T4LCA8_9FIRM</name>
<dbReference type="PANTHER" id="PTHR43553">
    <property type="entry name" value="HEAVY METAL TRANSPORTER"/>
    <property type="match status" value="1"/>
</dbReference>
<gene>
    <name evidence="10" type="ORF">SAMN02745114_00838</name>
</gene>
<dbReference type="InterPro" id="IPR017871">
    <property type="entry name" value="ABC_transporter-like_CS"/>
</dbReference>
<organism evidence="10 11">
    <name type="scientific">Eubacterium coprostanoligenes</name>
    <dbReference type="NCBI Taxonomy" id="290054"/>
    <lineage>
        <taxon>Bacteria</taxon>
        <taxon>Bacillati</taxon>
        <taxon>Bacillota</taxon>
        <taxon>Clostridia</taxon>
        <taxon>Eubacteriales</taxon>
        <taxon>Eubacteriaceae</taxon>
        <taxon>Eubacterium</taxon>
    </lineage>
</organism>
<feature type="domain" description="ABC transporter" evidence="9">
    <location>
        <begin position="4"/>
        <end position="229"/>
    </location>
</feature>
<dbReference type="GO" id="GO:0042626">
    <property type="term" value="F:ATPase-coupled transmembrane transporter activity"/>
    <property type="evidence" value="ECO:0007669"/>
    <property type="project" value="TreeGrafter"/>
</dbReference>
<evidence type="ECO:0000259" key="9">
    <source>
        <dbReference type="PROSITE" id="PS50893"/>
    </source>
</evidence>
<dbReference type="GO" id="GO:0005524">
    <property type="term" value="F:ATP binding"/>
    <property type="evidence" value="ECO:0007669"/>
    <property type="project" value="UniProtKB-KW"/>
</dbReference>
<dbReference type="Proteomes" id="UP000190657">
    <property type="component" value="Unassembled WGS sequence"/>
</dbReference>
<keyword evidence="6 10" id="KW-0067">ATP-binding</keyword>
<keyword evidence="8" id="KW-0472">Membrane</keyword>
<dbReference type="OrthoDB" id="501320at2"/>
<dbReference type="InterPro" id="IPR003593">
    <property type="entry name" value="AAA+_ATPase"/>
</dbReference>
<keyword evidence="3" id="KW-0813">Transport</keyword>
<dbReference type="RefSeq" id="WP_078768326.1">
    <property type="nucleotide sequence ID" value="NZ_FUWW01000007.1"/>
</dbReference>
<feature type="domain" description="ABC transporter" evidence="9">
    <location>
        <begin position="270"/>
        <end position="474"/>
    </location>
</feature>
<dbReference type="Gene3D" id="3.40.50.300">
    <property type="entry name" value="P-loop containing nucleotide triphosphate hydrolases"/>
    <property type="match status" value="2"/>
</dbReference>
<evidence type="ECO:0000256" key="6">
    <source>
        <dbReference type="ARBA" id="ARBA00022840"/>
    </source>
</evidence>
<dbReference type="GO" id="GO:0043190">
    <property type="term" value="C:ATP-binding cassette (ABC) transporter complex"/>
    <property type="evidence" value="ECO:0007669"/>
    <property type="project" value="TreeGrafter"/>
</dbReference>
<dbReference type="SMART" id="SM00382">
    <property type="entry name" value="AAA"/>
    <property type="match status" value="2"/>
</dbReference>
<evidence type="ECO:0000256" key="1">
    <source>
        <dbReference type="ARBA" id="ARBA00004202"/>
    </source>
</evidence>